<gene>
    <name evidence="1" type="ORF">E3U44_10955</name>
</gene>
<organism evidence="1 2">
    <name type="scientific">Nitrosococcus wardiae</name>
    <dbReference type="NCBI Taxonomy" id="1814290"/>
    <lineage>
        <taxon>Bacteria</taxon>
        <taxon>Pseudomonadati</taxon>
        <taxon>Pseudomonadota</taxon>
        <taxon>Gammaproteobacteria</taxon>
        <taxon>Chromatiales</taxon>
        <taxon>Chromatiaceae</taxon>
        <taxon>Nitrosococcus</taxon>
    </lineage>
</organism>
<dbReference type="Proteomes" id="UP000294325">
    <property type="component" value="Chromosome"/>
</dbReference>
<accession>A0A4V1AW07</accession>
<proteinExistence type="predicted"/>
<protein>
    <submittedName>
        <fullName evidence="1">Uncharacterized protein</fullName>
    </submittedName>
</protein>
<name>A0A4V1AW07_9GAMM</name>
<keyword evidence="2" id="KW-1185">Reference proteome</keyword>
<evidence type="ECO:0000313" key="1">
    <source>
        <dbReference type="EMBL" id="QBQ54975.1"/>
    </source>
</evidence>
<evidence type="ECO:0000313" key="2">
    <source>
        <dbReference type="Proteomes" id="UP000294325"/>
    </source>
</evidence>
<dbReference type="KEGG" id="nwr:E3U44_10955"/>
<dbReference type="EMBL" id="CP038033">
    <property type="protein sequence ID" value="QBQ54975.1"/>
    <property type="molecule type" value="Genomic_DNA"/>
</dbReference>
<dbReference type="OrthoDB" id="6701758at2"/>
<dbReference type="AlphaFoldDB" id="A0A4V1AW07"/>
<reference evidence="1 2" key="1">
    <citation type="submission" date="2019-03" db="EMBL/GenBank/DDBJ databases">
        <title>The genome sequence of Nitrosococcus wardiae strain D1FHST reveals the archetypal metabolic capacity of ammonia-oxidizing Gammaproteobacteria.</title>
        <authorList>
            <person name="Wang L."/>
            <person name="Lim C.K."/>
            <person name="Hanson T.E."/>
            <person name="Dang H."/>
            <person name="Klotz M.G."/>
        </authorList>
    </citation>
    <scope>NUCLEOTIDE SEQUENCE [LARGE SCALE GENOMIC DNA]</scope>
    <source>
        <strain evidence="1 2">D1FHS</strain>
    </source>
</reference>
<sequence>MNNESKFRKAMDEHLTLVEKLGDDHPEAMWAMWRVMELAPQELQDSMMAKAKAVGLIPEKPDGYFDNKPVYRLENIAKRLGMTPQEAEVAIYQMIAERQAAGLPVDELVMDAERIEKVH</sequence>
<dbReference type="RefSeq" id="WP_134358224.1">
    <property type="nucleotide sequence ID" value="NZ_CP038033.1"/>
</dbReference>